<dbReference type="EMBL" id="JOPJ01000120">
    <property type="protein sequence ID" value="OUJ08294.1"/>
    <property type="molecule type" value="Genomic_DNA"/>
</dbReference>
<proteinExistence type="predicted"/>
<dbReference type="PANTHER" id="PTHR41287:SF1">
    <property type="entry name" value="PROTEIN YMFN"/>
    <property type="match status" value="1"/>
</dbReference>
<keyword evidence="2" id="KW-1185">Reference proteome</keyword>
<dbReference type="AlphaFoldDB" id="A0A252BN53"/>
<feature type="non-terminal residue" evidence="1">
    <location>
        <position position="279"/>
    </location>
</feature>
<organism evidence="1 2">
    <name type="scientific">Acetobacter okinawensis</name>
    <dbReference type="NCBI Taxonomy" id="1076594"/>
    <lineage>
        <taxon>Bacteria</taxon>
        <taxon>Pseudomonadati</taxon>
        <taxon>Pseudomonadota</taxon>
        <taxon>Alphaproteobacteria</taxon>
        <taxon>Acetobacterales</taxon>
        <taxon>Acetobacteraceae</taxon>
        <taxon>Acetobacter</taxon>
    </lineage>
</organism>
<dbReference type="Proteomes" id="UP000194931">
    <property type="component" value="Unassembled WGS sequence"/>
</dbReference>
<feature type="non-terminal residue" evidence="1">
    <location>
        <position position="1"/>
    </location>
</feature>
<dbReference type="InterPro" id="IPR005021">
    <property type="entry name" value="Terminase_largesu-like"/>
</dbReference>
<comment type="caution">
    <text evidence="1">The sequence shown here is derived from an EMBL/GenBank/DDBJ whole genome shotgun (WGS) entry which is preliminary data.</text>
</comment>
<sequence>IQAHKKTITFLQTGATLQIKTFSPDVMTGVKPSGVLVDEEHVIAEKSDASRVMGQIRGGMISQPEAFLLIITTQSEKPPRGVFKADLMKARSIRDGEVQGHTLPILYEFPEDLQKISTIPGEPAPWEKPACWHMVLPNAGRSITVERLKEDYTEAKAAGLEELVRWASQHLNVEIGLALRNDRWAGADYWMDQADSELTLEEIQTRSDVIVAGIDGGGLDDMLSLVIMGRDSVTAEWLCWSRSWVNHNVLEIRKKEASQFLDFEKQGDLWVMKDPCADI</sequence>
<evidence type="ECO:0000313" key="2">
    <source>
        <dbReference type="Proteomes" id="UP000194931"/>
    </source>
</evidence>
<gene>
    <name evidence="1" type="ORF">HK26_01670</name>
</gene>
<protein>
    <submittedName>
        <fullName evidence="1">Terminase</fullName>
    </submittedName>
</protein>
<dbReference type="PANTHER" id="PTHR41287">
    <property type="match status" value="1"/>
</dbReference>
<evidence type="ECO:0000313" key="1">
    <source>
        <dbReference type="EMBL" id="OUJ08294.1"/>
    </source>
</evidence>
<reference evidence="2" key="1">
    <citation type="submission" date="2014-06" db="EMBL/GenBank/DDBJ databases">
        <authorList>
            <person name="Winans N.J."/>
            <person name="Newell P.D."/>
            <person name="Douglas A.E."/>
        </authorList>
    </citation>
    <scope>NUCLEOTIDE SEQUENCE [LARGE SCALE GENOMIC DNA]</scope>
</reference>
<accession>A0A252BN53</accession>
<name>A0A252BN53_9PROT</name>